<dbReference type="InterPro" id="IPR033121">
    <property type="entry name" value="PEPTIDASE_A1"/>
</dbReference>
<protein>
    <recommendedName>
        <fullName evidence="8">Peptidase A1 domain-containing protein</fullName>
    </recommendedName>
</protein>
<dbReference type="InterPro" id="IPR001969">
    <property type="entry name" value="Aspartic_peptidase_AS"/>
</dbReference>
<organism evidence="10 11">
    <name type="scientific">Didymodactylos carnosus</name>
    <dbReference type="NCBI Taxonomy" id="1234261"/>
    <lineage>
        <taxon>Eukaryota</taxon>
        <taxon>Metazoa</taxon>
        <taxon>Spiralia</taxon>
        <taxon>Gnathifera</taxon>
        <taxon>Rotifera</taxon>
        <taxon>Eurotatoria</taxon>
        <taxon>Bdelloidea</taxon>
        <taxon>Philodinida</taxon>
        <taxon>Philodinidae</taxon>
        <taxon>Didymodactylos</taxon>
    </lineage>
</organism>
<evidence type="ECO:0000256" key="5">
    <source>
        <dbReference type="PIRSR" id="PIRSR601461-1"/>
    </source>
</evidence>
<accession>A0A8S2I8F4</accession>
<evidence type="ECO:0000256" key="7">
    <source>
        <dbReference type="RuleBase" id="RU000454"/>
    </source>
</evidence>
<dbReference type="Gene3D" id="2.40.70.10">
    <property type="entry name" value="Acid Proteases"/>
    <property type="match status" value="2"/>
</dbReference>
<dbReference type="EMBL" id="CAJOBA010004685">
    <property type="protein sequence ID" value="CAF3720473.1"/>
    <property type="molecule type" value="Genomic_DNA"/>
</dbReference>
<keyword evidence="4 7" id="KW-0378">Hydrolase</keyword>
<dbReference type="InterPro" id="IPR021109">
    <property type="entry name" value="Peptidase_aspartic_dom_sf"/>
</dbReference>
<feature type="active site" evidence="5">
    <location>
        <position position="59"/>
    </location>
</feature>
<dbReference type="InterPro" id="IPR001461">
    <property type="entry name" value="Aspartic_peptidase_A1"/>
</dbReference>
<sequence length="526" mass="57609">ISLKPGANKLPQVEQQSISSVVQLNSESVTVPLTNYFDTYWYGTIGIGTPPQYFDVDFDTGSSDLWVPSIACVSSACKSLTRYRSSASSTAVLTGVPFSILYGDGTTVAGNFVIDRITIGSAEIVNQTFAQATTISSSNSITSIMGLGYRSITSGTEAPVFYNMISQKLVSAPVFSVWLDPVETDERQGELLFGGSDPNYYVGDFTYVSVTTQGYWQFQMDGIFINDQSICTSCQAIADTGTTLIYGPSSAIKTINRLLGATSYQGYAVFYVSEAAIAYVATNLADVLEWMLQHQQSLAHFLSLPEVQVDVECSAISHNRVMFDVHDGAFATPHGVFNGNKHRNFKNLPKTCAKHHQAWECTKDYNSDGSLLSCVLGNATILQYVKPVSGDTLSDGAQFDLPMSPTHTAKIVKINGTNYAIGTVLYATNDYLSDDKPKFVQIANIFVRDQTPTLKKSLIIIKKFIIRFLKTIQFNEQTRAFEVVITQIFGTVAPKNLKYVRPLKMIDINGTNYVALTPFGSVFIAI</sequence>
<evidence type="ECO:0000313" key="9">
    <source>
        <dbReference type="EMBL" id="CAF0945794.1"/>
    </source>
</evidence>
<evidence type="ECO:0000256" key="3">
    <source>
        <dbReference type="ARBA" id="ARBA00022750"/>
    </source>
</evidence>
<dbReference type="GO" id="GO:0004190">
    <property type="term" value="F:aspartic-type endopeptidase activity"/>
    <property type="evidence" value="ECO:0007669"/>
    <property type="project" value="UniProtKB-KW"/>
</dbReference>
<evidence type="ECO:0000256" key="6">
    <source>
        <dbReference type="PIRSR" id="PIRSR601461-2"/>
    </source>
</evidence>
<keyword evidence="6" id="KW-1015">Disulfide bond</keyword>
<evidence type="ECO:0000256" key="2">
    <source>
        <dbReference type="ARBA" id="ARBA00022670"/>
    </source>
</evidence>
<evidence type="ECO:0000259" key="8">
    <source>
        <dbReference type="PROSITE" id="PS51767"/>
    </source>
</evidence>
<feature type="active site" evidence="5">
    <location>
        <position position="239"/>
    </location>
</feature>
<feature type="domain" description="Peptidase A1" evidence="8">
    <location>
        <begin position="41"/>
        <end position="398"/>
    </location>
</feature>
<comment type="caution">
    <text evidence="10">The sequence shown here is derived from an EMBL/GenBank/DDBJ whole genome shotgun (WGS) entry which is preliminary data.</text>
</comment>
<dbReference type="EMBL" id="CAJNOK010004680">
    <property type="protein sequence ID" value="CAF0945794.1"/>
    <property type="molecule type" value="Genomic_DNA"/>
</dbReference>
<keyword evidence="2 7" id="KW-0645">Protease</keyword>
<dbReference type="Pfam" id="PF00026">
    <property type="entry name" value="Asp"/>
    <property type="match status" value="1"/>
</dbReference>
<gene>
    <name evidence="9" type="ORF">OVA965_LOCUS11884</name>
    <name evidence="10" type="ORF">TMI583_LOCUS11888</name>
</gene>
<dbReference type="AlphaFoldDB" id="A0A8S2I8F4"/>
<dbReference type="FunFam" id="2.40.70.10:FF:000115">
    <property type="entry name" value="Lysosomal aspartic protease"/>
    <property type="match status" value="1"/>
</dbReference>
<dbReference type="PANTHER" id="PTHR47966:SF51">
    <property type="entry name" value="BETA-SITE APP-CLEAVING ENZYME, ISOFORM A-RELATED"/>
    <property type="match status" value="1"/>
</dbReference>
<dbReference type="Proteomes" id="UP000677228">
    <property type="component" value="Unassembled WGS sequence"/>
</dbReference>
<dbReference type="Proteomes" id="UP000682733">
    <property type="component" value="Unassembled WGS sequence"/>
</dbReference>
<comment type="similarity">
    <text evidence="1 7">Belongs to the peptidase A1 family.</text>
</comment>
<feature type="disulfide bond" evidence="6">
    <location>
        <begin position="231"/>
        <end position="234"/>
    </location>
</feature>
<feature type="disulfide bond" evidence="6">
    <location>
        <begin position="72"/>
        <end position="77"/>
    </location>
</feature>
<dbReference type="PROSITE" id="PS51767">
    <property type="entry name" value="PEPTIDASE_A1"/>
    <property type="match status" value="1"/>
</dbReference>
<evidence type="ECO:0000313" key="10">
    <source>
        <dbReference type="EMBL" id="CAF3720473.1"/>
    </source>
</evidence>
<feature type="non-terminal residue" evidence="10">
    <location>
        <position position="1"/>
    </location>
</feature>
<dbReference type="PROSITE" id="PS00141">
    <property type="entry name" value="ASP_PROTEASE"/>
    <property type="match status" value="2"/>
</dbReference>
<keyword evidence="3 7" id="KW-0064">Aspartyl protease</keyword>
<dbReference type="GO" id="GO:0006508">
    <property type="term" value="P:proteolysis"/>
    <property type="evidence" value="ECO:0007669"/>
    <property type="project" value="UniProtKB-KW"/>
</dbReference>
<evidence type="ECO:0000313" key="11">
    <source>
        <dbReference type="Proteomes" id="UP000682733"/>
    </source>
</evidence>
<dbReference type="PANTHER" id="PTHR47966">
    <property type="entry name" value="BETA-SITE APP-CLEAVING ENZYME, ISOFORM A-RELATED"/>
    <property type="match status" value="1"/>
</dbReference>
<dbReference type="PRINTS" id="PR00792">
    <property type="entry name" value="PEPSIN"/>
</dbReference>
<name>A0A8S2I8F4_9BILA</name>
<evidence type="ECO:0000256" key="1">
    <source>
        <dbReference type="ARBA" id="ARBA00007447"/>
    </source>
</evidence>
<proteinExistence type="inferred from homology"/>
<dbReference type="SUPFAM" id="SSF50630">
    <property type="entry name" value="Acid proteases"/>
    <property type="match status" value="1"/>
</dbReference>
<reference evidence="10" key="1">
    <citation type="submission" date="2021-02" db="EMBL/GenBank/DDBJ databases">
        <authorList>
            <person name="Nowell W R."/>
        </authorList>
    </citation>
    <scope>NUCLEOTIDE SEQUENCE</scope>
</reference>
<evidence type="ECO:0000256" key="4">
    <source>
        <dbReference type="ARBA" id="ARBA00022801"/>
    </source>
</evidence>